<dbReference type="PANTHER" id="PTHR30514">
    <property type="entry name" value="GLUCOKINASE"/>
    <property type="match status" value="1"/>
</dbReference>
<evidence type="ECO:0000259" key="1">
    <source>
        <dbReference type="PROSITE" id="PS51464"/>
    </source>
</evidence>
<organism evidence="2 3">
    <name type="scientific">Emergencia timonensis</name>
    <dbReference type="NCBI Taxonomy" id="1776384"/>
    <lineage>
        <taxon>Bacteria</taxon>
        <taxon>Bacillati</taxon>
        <taxon>Bacillota</taxon>
        <taxon>Clostridia</taxon>
        <taxon>Peptostreptococcales</taxon>
        <taxon>Anaerovoracaceae</taxon>
        <taxon>Emergencia</taxon>
    </lineage>
</organism>
<dbReference type="GeneID" id="83005380"/>
<name>A0A415E7P0_9FIRM</name>
<dbReference type="Gene3D" id="3.40.50.10490">
    <property type="entry name" value="Glucose-6-phosphate isomerase like protein, domain 1"/>
    <property type="match status" value="1"/>
</dbReference>
<dbReference type="AlphaFoldDB" id="A0A415E7P0"/>
<accession>A0A415E7P0</accession>
<dbReference type="STRING" id="1776384.GCA_900086585_03065"/>
<dbReference type="Pfam" id="PF01380">
    <property type="entry name" value="SIS"/>
    <property type="match status" value="1"/>
</dbReference>
<dbReference type="GO" id="GO:0003677">
    <property type="term" value="F:DNA binding"/>
    <property type="evidence" value="ECO:0007669"/>
    <property type="project" value="InterPro"/>
</dbReference>
<sequence length="195" mass="21993">MEIKNADKEYLLGTLIDIEIDNLMDCKNAIDLEMVQQLIEDMQAAPEVVVIGSRASTVLVSYTTYIFNKIGIRTSGFDAADTKTLDNIINIDRSALVIAFGFPRYPKPTIVATRFLKNRGYKIVSITDKKKSPLAELSEYAFRLQANSYGYTDTYTSGILLINLITALIGKIQGTDINRHLREFNETAQQLDFYF</sequence>
<gene>
    <name evidence="2" type="ORF">DW099_03870</name>
</gene>
<dbReference type="PANTHER" id="PTHR30514:SF18">
    <property type="entry name" value="RPIR-FAMILY TRANSCRIPTIONAL REGULATOR"/>
    <property type="match status" value="1"/>
</dbReference>
<dbReference type="Proteomes" id="UP000284841">
    <property type="component" value="Unassembled WGS sequence"/>
</dbReference>
<dbReference type="InterPro" id="IPR001347">
    <property type="entry name" value="SIS_dom"/>
</dbReference>
<dbReference type="GO" id="GO:1901135">
    <property type="term" value="P:carbohydrate derivative metabolic process"/>
    <property type="evidence" value="ECO:0007669"/>
    <property type="project" value="InterPro"/>
</dbReference>
<evidence type="ECO:0000313" key="2">
    <source>
        <dbReference type="EMBL" id="RHJ89714.1"/>
    </source>
</evidence>
<dbReference type="RefSeq" id="WP_067540433.1">
    <property type="nucleotide sequence ID" value="NZ_AP025567.1"/>
</dbReference>
<evidence type="ECO:0000313" key="3">
    <source>
        <dbReference type="Proteomes" id="UP000284841"/>
    </source>
</evidence>
<dbReference type="InterPro" id="IPR046348">
    <property type="entry name" value="SIS_dom_sf"/>
</dbReference>
<dbReference type="CDD" id="cd05013">
    <property type="entry name" value="SIS_RpiR"/>
    <property type="match status" value="1"/>
</dbReference>
<proteinExistence type="predicted"/>
<comment type="caution">
    <text evidence="2">The sequence shown here is derived from an EMBL/GenBank/DDBJ whole genome shotgun (WGS) entry which is preliminary data.</text>
</comment>
<dbReference type="OrthoDB" id="2930at2"/>
<dbReference type="GO" id="GO:0097367">
    <property type="term" value="F:carbohydrate derivative binding"/>
    <property type="evidence" value="ECO:0007669"/>
    <property type="project" value="InterPro"/>
</dbReference>
<dbReference type="PROSITE" id="PS51464">
    <property type="entry name" value="SIS"/>
    <property type="match status" value="1"/>
</dbReference>
<feature type="domain" description="SIS" evidence="1">
    <location>
        <begin position="38"/>
        <end position="175"/>
    </location>
</feature>
<dbReference type="SUPFAM" id="SSF53697">
    <property type="entry name" value="SIS domain"/>
    <property type="match status" value="1"/>
</dbReference>
<dbReference type="InterPro" id="IPR047640">
    <property type="entry name" value="RpiR-like"/>
</dbReference>
<dbReference type="InterPro" id="IPR035472">
    <property type="entry name" value="RpiR-like_SIS"/>
</dbReference>
<keyword evidence="3" id="KW-1185">Reference proteome</keyword>
<protein>
    <submittedName>
        <fullName evidence="2">MurR/RpiR family transcriptional regulator</fullName>
    </submittedName>
</protein>
<reference evidence="2 3" key="1">
    <citation type="submission" date="2018-08" db="EMBL/GenBank/DDBJ databases">
        <title>A genome reference for cultivated species of the human gut microbiota.</title>
        <authorList>
            <person name="Zou Y."/>
            <person name="Xue W."/>
            <person name="Luo G."/>
        </authorList>
    </citation>
    <scope>NUCLEOTIDE SEQUENCE [LARGE SCALE GENOMIC DNA]</scope>
    <source>
        <strain evidence="2 3">AM07-24</strain>
    </source>
</reference>
<dbReference type="EMBL" id="QRMS01000001">
    <property type="protein sequence ID" value="RHJ89714.1"/>
    <property type="molecule type" value="Genomic_DNA"/>
</dbReference>
<dbReference type="GO" id="GO:0003700">
    <property type="term" value="F:DNA-binding transcription factor activity"/>
    <property type="evidence" value="ECO:0007669"/>
    <property type="project" value="InterPro"/>
</dbReference>